<feature type="chain" id="PRO_5020344614" evidence="13">
    <location>
        <begin position="29"/>
        <end position="636"/>
    </location>
</feature>
<dbReference type="PROSITE" id="PS52016">
    <property type="entry name" value="TONB_DEPENDENT_REC_3"/>
    <property type="match status" value="1"/>
</dbReference>
<keyword evidence="6 13" id="KW-0732">Signal</keyword>
<evidence type="ECO:0000256" key="7">
    <source>
        <dbReference type="ARBA" id="ARBA00023077"/>
    </source>
</evidence>
<evidence type="ECO:0000256" key="8">
    <source>
        <dbReference type="ARBA" id="ARBA00023136"/>
    </source>
</evidence>
<protein>
    <submittedName>
        <fullName evidence="16">TonB-dependent receptor</fullName>
    </submittedName>
</protein>
<keyword evidence="8 11" id="KW-0472">Membrane</keyword>
<keyword evidence="9 16" id="KW-0675">Receptor</keyword>
<dbReference type="Gene3D" id="2.170.130.10">
    <property type="entry name" value="TonB-dependent receptor, plug domain"/>
    <property type="match status" value="1"/>
</dbReference>
<dbReference type="Gene3D" id="2.40.170.20">
    <property type="entry name" value="TonB-dependent receptor, beta-barrel domain"/>
    <property type="match status" value="1"/>
</dbReference>
<evidence type="ECO:0000313" key="16">
    <source>
        <dbReference type="EMBL" id="TCJ15175.1"/>
    </source>
</evidence>
<dbReference type="InterPro" id="IPR037066">
    <property type="entry name" value="Plug_dom_sf"/>
</dbReference>
<proteinExistence type="inferred from homology"/>
<keyword evidence="10 11" id="KW-0998">Cell outer membrane</keyword>
<dbReference type="InterPro" id="IPR036942">
    <property type="entry name" value="Beta-barrel_TonB_sf"/>
</dbReference>
<dbReference type="PANTHER" id="PTHR30069:SF29">
    <property type="entry name" value="HEMOGLOBIN AND HEMOGLOBIN-HAPTOGLOBIN-BINDING PROTEIN 1-RELATED"/>
    <property type="match status" value="1"/>
</dbReference>
<evidence type="ECO:0000256" key="13">
    <source>
        <dbReference type="SAM" id="SignalP"/>
    </source>
</evidence>
<dbReference type="SUPFAM" id="SSF56935">
    <property type="entry name" value="Porins"/>
    <property type="match status" value="1"/>
</dbReference>
<dbReference type="GO" id="GO:0044718">
    <property type="term" value="P:siderophore transmembrane transport"/>
    <property type="evidence" value="ECO:0007669"/>
    <property type="project" value="TreeGrafter"/>
</dbReference>
<evidence type="ECO:0000256" key="10">
    <source>
        <dbReference type="ARBA" id="ARBA00023237"/>
    </source>
</evidence>
<evidence type="ECO:0000256" key="1">
    <source>
        <dbReference type="ARBA" id="ARBA00004571"/>
    </source>
</evidence>
<evidence type="ECO:0000256" key="11">
    <source>
        <dbReference type="PROSITE-ProRule" id="PRU01360"/>
    </source>
</evidence>
<dbReference type="Proteomes" id="UP000295443">
    <property type="component" value="Unassembled WGS sequence"/>
</dbReference>
<evidence type="ECO:0000259" key="15">
    <source>
        <dbReference type="Pfam" id="PF07715"/>
    </source>
</evidence>
<evidence type="ECO:0000256" key="5">
    <source>
        <dbReference type="ARBA" id="ARBA00022692"/>
    </source>
</evidence>
<evidence type="ECO:0000256" key="4">
    <source>
        <dbReference type="ARBA" id="ARBA00022452"/>
    </source>
</evidence>
<keyword evidence="7 12" id="KW-0798">TonB box</keyword>
<dbReference type="GO" id="GO:0015344">
    <property type="term" value="F:siderophore uptake transmembrane transporter activity"/>
    <property type="evidence" value="ECO:0007669"/>
    <property type="project" value="TreeGrafter"/>
</dbReference>
<evidence type="ECO:0000256" key="9">
    <source>
        <dbReference type="ARBA" id="ARBA00023170"/>
    </source>
</evidence>
<evidence type="ECO:0000259" key="14">
    <source>
        <dbReference type="Pfam" id="PF00593"/>
    </source>
</evidence>
<feature type="signal peptide" evidence="13">
    <location>
        <begin position="1"/>
        <end position="28"/>
    </location>
</feature>
<evidence type="ECO:0000256" key="12">
    <source>
        <dbReference type="RuleBase" id="RU003357"/>
    </source>
</evidence>
<dbReference type="GO" id="GO:0009279">
    <property type="term" value="C:cell outer membrane"/>
    <property type="evidence" value="ECO:0007669"/>
    <property type="project" value="UniProtKB-SubCell"/>
</dbReference>
<comment type="similarity">
    <text evidence="2 11 12">Belongs to the TonB-dependent receptor family.</text>
</comment>
<dbReference type="InterPro" id="IPR012910">
    <property type="entry name" value="Plug_dom"/>
</dbReference>
<sequence length="636" mass="69264">MTRPGRGVPWRRRILAAWLAGLVLVARAEDDGNASAITAADIRRERPASLVDLLRSRAGVEDSSGSLTLRGVQGIAVVLDGLPAALSDLALVNPDDVERIDILRGAASARYGANAMGGAIVVTTHRRAVRPVVSLLGSAHGSLGARFSGERAAAGWRLGLVLADEFEQGSRRVPAAPYPNQVTVDSERYRNRSASLRAGYHPGAAGLDLEVRHTDSLSGYGRPNWWEHYRADAVRATLGRTLADGLRLELVAGHEGYDDLGLMDTGTGSDAAGLAADRHVDSSGANTDLTLTLAGAGGNAAWHLGAVYRHSRDRYVIRPYGGAEAEFMLDAATVNRALLGHYQRRWADGPELSLDARLDRHEYPAVDLYDAGGGSAARAAVVRQSFNPKAALRWPVGQGLRLVASAGTGFVPPSPYQLYYTDLGAAAWLLGNPDLKPERSLTRDIGLEYRAGTRATLAATLFQTVWTDKIGMLIVDYGTPVKRRYANIGEAEARGLELETRWRLDDAWTASLNYTWNRTRIVSERSHPERVGNVLPDMPRHKLNAALAYESAGLAGRLALRYASAAYTDEANSRRDGAGYDWLKPAYAVVDASLSRRWRDLDLTLAVDNLFDRRYLTGFFRLGQARLVRLELNWRI</sequence>
<dbReference type="AlphaFoldDB" id="A0A4R1BDJ1"/>
<dbReference type="OrthoDB" id="183532at2"/>
<organism evidence="16 17">
    <name type="scientific">Parasulfuritortus cantonensis</name>
    <dbReference type="NCBI Taxonomy" id="2528202"/>
    <lineage>
        <taxon>Bacteria</taxon>
        <taxon>Pseudomonadati</taxon>
        <taxon>Pseudomonadota</taxon>
        <taxon>Betaproteobacteria</taxon>
        <taxon>Nitrosomonadales</taxon>
        <taxon>Thiobacillaceae</taxon>
        <taxon>Parasulfuritortus</taxon>
    </lineage>
</organism>
<evidence type="ECO:0000256" key="2">
    <source>
        <dbReference type="ARBA" id="ARBA00009810"/>
    </source>
</evidence>
<evidence type="ECO:0000256" key="6">
    <source>
        <dbReference type="ARBA" id="ARBA00022729"/>
    </source>
</evidence>
<dbReference type="InterPro" id="IPR000531">
    <property type="entry name" value="Beta-barrel_TonB"/>
</dbReference>
<dbReference type="Pfam" id="PF00593">
    <property type="entry name" value="TonB_dep_Rec_b-barrel"/>
    <property type="match status" value="1"/>
</dbReference>
<evidence type="ECO:0000313" key="17">
    <source>
        <dbReference type="Proteomes" id="UP000295443"/>
    </source>
</evidence>
<dbReference type="RefSeq" id="WP_131446263.1">
    <property type="nucleotide sequence ID" value="NZ_SJZB01000029.1"/>
</dbReference>
<evidence type="ECO:0000256" key="3">
    <source>
        <dbReference type="ARBA" id="ARBA00022448"/>
    </source>
</evidence>
<keyword evidence="17" id="KW-1185">Reference proteome</keyword>
<comment type="subcellular location">
    <subcellularLocation>
        <location evidence="1 11">Cell outer membrane</location>
        <topology evidence="1 11">Multi-pass membrane protein</topology>
    </subcellularLocation>
</comment>
<comment type="caution">
    <text evidence="16">The sequence shown here is derived from an EMBL/GenBank/DDBJ whole genome shotgun (WGS) entry which is preliminary data.</text>
</comment>
<keyword evidence="5 11" id="KW-0812">Transmembrane</keyword>
<dbReference type="Pfam" id="PF07715">
    <property type="entry name" value="Plug"/>
    <property type="match status" value="1"/>
</dbReference>
<dbReference type="CDD" id="cd01347">
    <property type="entry name" value="ligand_gated_channel"/>
    <property type="match status" value="1"/>
</dbReference>
<feature type="domain" description="TonB-dependent receptor plug" evidence="15">
    <location>
        <begin position="32"/>
        <end position="119"/>
    </location>
</feature>
<accession>A0A4R1BDJ1</accession>
<keyword evidence="3 11" id="KW-0813">Transport</keyword>
<dbReference type="EMBL" id="SJZB01000029">
    <property type="protein sequence ID" value="TCJ15175.1"/>
    <property type="molecule type" value="Genomic_DNA"/>
</dbReference>
<gene>
    <name evidence="16" type="ORF">EZJ19_07650</name>
</gene>
<dbReference type="InterPro" id="IPR039426">
    <property type="entry name" value="TonB-dep_rcpt-like"/>
</dbReference>
<keyword evidence="4 11" id="KW-1134">Transmembrane beta strand</keyword>
<reference evidence="16 17" key="1">
    <citation type="submission" date="2019-03" db="EMBL/GenBank/DDBJ databases">
        <title>Genome sequence of Thiobacillaceae bacterium LSR1, a sulfur-oxidizing bacterium isolated from freshwater sediment.</title>
        <authorList>
            <person name="Li S."/>
        </authorList>
    </citation>
    <scope>NUCLEOTIDE SEQUENCE [LARGE SCALE GENOMIC DNA]</scope>
    <source>
        <strain evidence="16 17">LSR1</strain>
    </source>
</reference>
<feature type="domain" description="TonB-dependent receptor-like beta-barrel" evidence="14">
    <location>
        <begin position="191"/>
        <end position="610"/>
    </location>
</feature>
<dbReference type="PANTHER" id="PTHR30069">
    <property type="entry name" value="TONB-DEPENDENT OUTER MEMBRANE RECEPTOR"/>
    <property type="match status" value="1"/>
</dbReference>
<name>A0A4R1BDJ1_9PROT</name>